<dbReference type="OrthoDB" id="336885at2759"/>
<dbReference type="EMBL" id="VXIV02000593">
    <property type="protein sequence ID" value="KAF6037285.1"/>
    <property type="molecule type" value="Genomic_DNA"/>
</dbReference>
<dbReference type="Proteomes" id="UP000593567">
    <property type="component" value="Unassembled WGS sequence"/>
</dbReference>
<protein>
    <recommendedName>
        <fullName evidence="1">DNA polymerase alpha subunit B OB domain-containing protein</fullName>
    </recommendedName>
</protein>
<reference evidence="2" key="1">
    <citation type="submission" date="2020-06" db="EMBL/GenBank/DDBJ databases">
        <title>Draft genome of Bugula neritina, a colonial animal packing powerful symbionts and potential medicines.</title>
        <authorList>
            <person name="Rayko M."/>
        </authorList>
    </citation>
    <scope>NUCLEOTIDE SEQUENCE [LARGE SCALE GENOMIC DNA]</scope>
    <source>
        <strain evidence="2">Kwan_BN1</strain>
    </source>
</reference>
<feature type="domain" description="DNA polymerase alpha subunit B OB" evidence="1">
    <location>
        <begin position="3"/>
        <end position="45"/>
    </location>
</feature>
<gene>
    <name evidence="2" type="ORF">EB796_004409</name>
</gene>
<proteinExistence type="predicted"/>
<dbReference type="Pfam" id="PF22062">
    <property type="entry name" value="OB_DPOA2"/>
    <property type="match status" value="1"/>
</dbReference>
<accession>A0A7J7KGB8</accession>
<dbReference type="AlphaFoldDB" id="A0A7J7KGB8"/>
<sequence>MSVSNGRSLPLSVSELPSYSLFPGQTVVVKAQNEDGRRLKAVKCYAELVLLYFMRVARATAHNTDS</sequence>
<organism evidence="2 3">
    <name type="scientific">Bugula neritina</name>
    <name type="common">Brown bryozoan</name>
    <name type="synonym">Sertularia neritina</name>
    <dbReference type="NCBI Taxonomy" id="10212"/>
    <lineage>
        <taxon>Eukaryota</taxon>
        <taxon>Metazoa</taxon>
        <taxon>Spiralia</taxon>
        <taxon>Lophotrochozoa</taxon>
        <taxon>Bryozoa</taxon>
        <taxon>Gymnolaemata</taxon>
        <taxon>Cheilostomatida</taxon>
        <taxon>Flustrina</taxon>
        <taxon>Buguloidea</taxon>
        <taxon>Bugulidae</taxon>
        <taxon>Bugula</taxon>
    </lineage>
</organism>
<evidence type="ECO:0000259" key="1">
    <source>
        <dbReference type="Pfam" id="PF22062"/>
    </source>
</evidence>
<keyword evidence="3" id="KW-1185">Reference proteome</keyword>
<evidence type="ECO:0000313" key="2">
    <source>
        <dbReference type="EMBL" id="KAF6037285.1"/>
    </source>
</evidence>
<evidence type="ECO:0000313" key="3">
    <source>
        <dbReference type="Proteomes" id="UP000593567"/>
    </source>
</evidence>
<name>A0A7J7KGB8_BUGNE</name>
<dbReference type="InterPro" id="IPR054300">
    <property type="entry name" value="OB_DPOA2"/>
</dbReference>
<comment type="caution">
    <text evidence="2">The sequence shown here is derived from an EMBL/GenBank/DDBJ whole genome shotgun (WGS) entry which is preliminary data.</text>
</comment>